<reference evidence="2 3" key="1">
    <citation type="submission" date="2018-06" db="EMBL/GenBank/DDBJ databases">
        <authorList>
            <consortium name="Pathogen Informatics"/>
            <person name="Doyle S."/>
        </authorList>
    </citation>
    <scope>NUCLEOTIDE SEQUENCE [LARGE SCALE GENOMIC DNA]</scope>
    <source>
        <strain evidence="2 3">NCTC12195</strain>
    </source>
</reference>
<evidence type="ECO:0000313" key="3">
    <source>
        <dbReference type="Proteomes" id="UP000255277"/>
    </source>
</evidence>
<dbReference type="AlphaFoldDB" id="A0A0D0QVU9"/>
<name>A0A0D0QVU9_STAGA</name>
<dbReference type="EMBL" id="BKAX01000004">
    <property type="protein sequence ID" value="GEQ05747.1"/>
    <property type="molecule type" value="Genomic_DNA"/>
</dbReference>
<evidence type="ECO:0000313" key="4">
    <source>
        <dbReference type="Proteomes" id="UP000321057"/>
    </source>
</evidence>
<keyword evidence="4" id="KW-1185">Reference proteome</keyword>
<protein>
    <submittedName>
        <fullName evidence="2">Uncharacterized protein</fullName>
    </submittedName>
</protein>
<accession>A0A0D0QVU9</accession>
<dbReference type="GeneID" id="93844405"/>
<reference evidence="1 4" key="2">
    <citation type="submission" date="2019-07" db="EMBL/GenBank/DDBJ databases">
        <title>Whole genome shotgun sequence of Staphylococcus gallinarum NBRC 109767.</title>
        <authorList>
            <person name="Hosoyama A."/>
            <person name="Uohara A."/>
            <person name="Ohji S."/>
            <person name="Ichikawa N."/>
        </authorList>
    </citation>
    <scope>NUCLEOTIDE SEQUENCE [LARGE SCALE GENOMIC DNA]</scope>
    <source>
        <strain evidence="1 4">NBRC 109767</strain>
    </source>
</reference>
<gene>
    <name evidence="2" type="ORF">NCTC12195_04102</name>
    <name evidence="1" type="ORF">SGA02_15750</name>
</gene>
<dbReference type="Proteomes" id="UP000321057">
    <property type="component" value="Unassembled WGS sequence"/>
</dbReference>
<dbReference type="OrthoDB" id="2409252at2"/>
<dbReference type="RefSeq" id="WP_042739354.1">
    <property type="nucleotide sequence ID" value="NZ_BKAX01000004.1"/>
</dbReference>
<dbReference type="EMBL" id="UHDK01000001">
    <property type="protein sequence ID" value="SUM34576.1"/>
    <property type="molecule type" value="Genomic_DNA"/>
</dbReference>
<evidence type="ECO:0000313" key="1">
    <source>
        <dbReference type="EMBL" id="GEQ05747.1"/>
    </source>
</evidence>
<sequence length="176" mass="20400">MFLDKTETFVLNIGGLNKRKTRKDLAKVCKQIKFCNSFKFSIYKEKHLYALKINLPKQQLPYVISFLSFHNFDIYQILESSYSDKLIDSDRLLLSSKRFVLTIDGLRDAFIKDKIIDIINMINNTEDISYTFNKNKVNVNCSAAVFSRLINKIATHNIDILCAVAQQRVVHKARIS</sequence>
<dbReference type="Proteomes" id="UP000255277">
    <property type="component" value="Unassembled WGS sequence"/>
</dbReference>
<evidence type="ECO:0000313" key="2">
    <source>
        <dbReference type="EMBL" id="SUM34576.1"/>
    </source>
</evidence>
<organism evidence="2 3">
    <name type="scientific">Staphylococcus gallinarum</name>
    <dbReference type="NCBI Taxonomy" id="1293"/>
    <lineage>
        <taxon>Bacteria</taxon>
        <taxon>Bacillati</taxon>
        <taxon>Bacillota</taxon>
        <taxon>Bacilli</taxon>
        <taxon>Bacillales</taxon>
        <taxon>Staphylococcaceae</taxon>
        <taxon>Staphylococcus</taxon>
    </lineage>
</organism>
<proteinExistence type="predicted"/>